<dbReference type="GO" id="GO:0051087">
    <property type="term" value="F:protein-folding chaperone binding"/>
    <property type="evidence" value="ECO:0007669"/>
    <property type="project" value="TreeGrafter"/>
</dbReference>
<dbReference type="InterPro" id="IPR047154">
    <property type="entry name" value="UBL4A-like"/>
</dbReference>
<dbReference type="InterPro" id="IPR019956">
    <property type="entry name" value="Ubiquitin_dom"/>
</dbReference>
<accession>A0A1B6E7Z8</accession>
<dbReference type="GO" id="GO:0071816">
    <property type="term" value="P:tail-anchored membrane protein insertion into ER membrane"/>
    <property type="evidence" value="ECO:0007669"/>
    <property type="project" value="TreeGrafter"/>
</dbReference>
<feature type="domain" description="Ubiquitin-like" evidence="3">
    <location>
        <begin position="1"/>
        <end position="59"/>
    </location>
</feature>
<evidence type="ECO:0000259" key="3">
    <source>
        <dbReference type="PROSITE" id="PS50053"/>
    </source>
</evidence>
<dbReference type="GO" id="GO:0006620">
    <property type="term" value="P:post-translational protein targeting to endoplasmic reticulum membrane"/>
    <property type="evidence" value="ECO:0007669"/>
    <property type="project" value="InterPro"/>
</dbReference>
<dbReference type="GO" id="GO:0071818">
    <property type="term" value="C:BAT3 complex"/>
    <property type="evidence" value="ECO:0007669"/>
    <property type="project" value="TreeGrafter"/>
</dbReference>
<protein>
    <recommendedName>
        <fullName evidence="3">Ubiquitin-like domain-containing protein</fullName>
    </recommendedName>
</protein>
<comment type="subcellular location">
    <subcellularLocation>
        <location evidence="1">Cytoplasm</location>
        <location evidence="1">Cytosol</location>
    </subcellularLocation>
</comment>
<dbReference type="PANTHER" id="PTHR46555:SF1">
    <property type="entry name" value="UBIQUITIN-LIKE PROTEIN 4A"/>
    <property type="match status" value="1"/>
</dbReference>
<reference evidence="4" key="1">
    <citation type="submission" date="2015-12" db="EMBL/GenBank/DDBJ databases">
        <title>De novo transcriptome assembly of four potential Pierce s Disease insect vectors from Arizona vineyards.</title>
        <authorList>
            <person name="Tassone E.E."/>
        </authorList>
    </citation>
    <scope>NUCLEOTIDE SEQUENCE</scope>
</reference>
<dbReference type="InterPro" id="IPR029071">
    <property type="entry name" value="Ubiquitin-like_domsf"/>
</dbReference>
<sequence length="143" mass="16309">MKVIIKVLNGQECALDVETNTTILELKQNLQNAIDIPVDQQKLLLAGRPLADEKCLCDYPSIKDGTKLMLVIKKESIIPDGQPVEKSVLRDAAYNFLRDFYSESDTLKIVDEFMKEFSRSMSTLSLDDYDRIACSYFEDEKMS</sequence>
<dbReference type="EMBL" id="GEDC01003261">
    <property type="protein sequence ID" value="JAS34037.1"/>
    <property type="molecule type" value="Transcribed_RNA"/>
</dbReference>
<name>A0A1B6E7Z8_9HEMI</name>
<evidence type="ECO:0000313" key="4">
    <source>
        <dbReference type="EMBL" id="JAS34037.1"/>
    </source>
</evidence>
<keyword evidence="2" id="KW-0963">Cytoplasm</keyword>
<dbReference type="AlphaFoldDB" id="A0A1B6E7Z8"/>
<dbReference type="Gene3D" id="3.10.20.90">
    <property type="entry name" value="Phosphatidylinositol 3-kinase Catalytic Subunit, Chain A, domain 1"/>
    <property type="match status" value="1"/>
</dbReference>
<evidence type="ECO:0000256" key="1">
    <source>
        <dbReference type="ARBA" id="ARBA00004514"/>
    </source>
</evidence>
<gene>
    <name evidence="4" type="ORF">g.44261</name>
</gene>
<dbReference type="SUPFAM" id="SSF54236">
    <property type="entry name" value="Ubiquitin-like"/>
    <property type="match status" value="1"/>
</dbReference>
<dbReference type="PRINTS" id="PR00348">
    <property type="entry name" value="UBIQUITIN"/>
</dbReference>
<dbReference type="PROSITE" id="PS50053">
    <property type="entry name" value="UBIQUITIN_2"/>
    <property type="match status" value="1"/>
</dbReference>
<proteinExistence type="predicted"/>
<evidence type="ECO:0000256" key="2">
    <source>
        <dbReference type="ARBA" id="ARBA00022490"/>
    </source>
</evidence>
<dbReference type="SMART" id="SM00213">
    <property type="entry name" value="UBQ"/>
    <property type="match status" value="1"/>
</dbReference>
<dbReference type="InterPro" id="IPR000626">
    <property type="entry name" value="Ubiquitin-like_dom"/>
</dbReference>
<organism evidence="4">
    <name type="scientific">Clastoptera arizonana</name>
    <name type="common">Arizona spittle bug</name>
    <dbReference type="NCBI Taxonomy" id="38151"/>
    <lineage>
        <taxon>Eukaryota</taxon>
        <taxon>Metazoa</taxon>
        <taxon>Ecdysozoa</taxon>
        <taxon>Arthropoda</taxon>
        <taxon>Hexapoda</taxon>
        <taxon>Insecta</taxon>
        <taxon>Pterygota</taxon>
        <taxon>Neoptera</taxon>
        <taxon>Paraneoptera</taxon>
        <taxon>Hemiptera</taxon>
        <taxon>Auchenorrhyncha</taxon>
        <taxon>Cercopoidea</taxon>
        <taxon>Clastopteridae</taxon>
        <taxon>Clastoptera</taxon>
    </lineage>
</organism>
<dbReference type="PANTHER" id="PTHR46555">
    <property type="entry name" value="UBIQUITIN-LIKE PROTEIN 4A"/>
    <property type="match status" value="1"/>
</dbReference>
<dbReference type="Pfam" id="PF00240">
    <property type="entry name" value="ubiquitin"/>
    <property type="match status" value="1"/>
</dbReference>